<organism evidence="6">
    <name type="scientific">Albugo laibachii Nc14</name>
    <dbReference type="NCBI Taxonomy" id="890382"/>
    <lineage>
        <taxon>Eukaryota</taxon>
        <taxon>Sar</taxon>
        <taxon>Stramenopiles</taxon>
        <taxon>Oomycota</taxon>
        <taxon>Peronosporomycetes</taxon>
        <taxon>Albuginales</taxon>
        <taxon>Albuginaceae</taxon>
        <taxon>Albugo</taxon>
    </lineage>
</organism>
<dbReference type="PANTHER" id="PTHR13848">
    <property type="entry name" value="PROTEIN YIPPEE-LIKE CG15309-RELATED"/>
    <property type="match status" value="1"/>
</dbReference>
<dbReference type="AlphaFoldDB" id="F0WAU2"/>
<dbReference type="Pfam" id="PF03226">
    <property type="entry name" value="Yippee-Mis18"/>
    <property type="match status" value="1"/>
</dbReference>
<feature type="domain" description="Yippee" evidence="5">
    <location>
        <begin position="149"/>
        <end position="246"/>
    </location>
</feature>
<dbReference type="PROSITE" id="PS51792">
    <property type="entry name" value="YIPPEE"/>
    <property type="match status" value="1"/>
</dbReference>
<dbReference type="HOGENOM" id="CLU_096656_0_0_1"/>
<keyword evidence="2" id="KW-0479">Metal-binding</keyword>
<feature type="compositionally biased region" description="Basic and acidic residues" evidence="4">
    <location>
        <begin position="55"/>
        <end position="72"/>
    </location>
</feature>
<sequence length="252" mass="29108">MAPLVIIRQGGKQIEYRNDCFKNQSYMERQLKESGYLRLSDHKEILGKSSNQGKKSREERIATNDHSIRDNQDEQGSPNDIPDVNEEFHPCREEFSRIDDDYSGESSEDDEDANQIPFEVNQTKQQLYSSSPPHIRHIYAEVHLSECMRPFRCAMCASVVADRDDVISKTFFGQTGKAYLMNNMHNFCMGSSRNRYLMTGLHTICDVHCSCCSALLGWKYLKAREPSQRYKEGKFIMERAVVDEPQEELKAL</sequence>
<protein>
    <submittedName>
        <fullName evidence="6">Uncharacterized protein AlNc14C47G3804</fullName>
    </submittedName>
</protein>
<evidence type="ECO:0000313" key="6">
    <source>
        <dbReference type="EMBL" id="CCA18264.1"/>
    </source>
</evidence>
<dbReference type="InterPro" id="IPR004910">
    <property type="entry name" value="Yippee/Mis18/Cereblon"/>
</dbReference>
<gene>
    <name evidence="6" type="primary">AlNc14C47G3804</name>
    <name evidence="6" type="ORF">ALNC14_044070</name>
</gene>
<reference evidence="6" key="1">
    <citation type="journal article" date="2011" name="PLoS Biol.">
        <title>Gene gain and loss during evolution of obligate parasitism in the white rust pathogen of Arabidopsis thaliana.</title>
        <authorList>
            <person name="Kemen E."/>
            <person name="Gardiner A."/>
            <person name="Schultz-Larsen T."/>
            <person name="Kemen A.C."/>
            <person name="Balmuth A.L."/>
            <person name="Robert-Seilaniantz A."/>
            <person name="Bailey K."/>
            <person name="Holub E."/>
            <person name="Studholme D.J."/>
            <person name="Maclean D."/>
            <person name="Jones J.D."/>
        </authorList>
    </citation>
    <scope>NUCLEOTIDE SEQUENCE</scope>
</reference>
<dbReference type="GO" id="GO:0046872">
    <property type="term" value="F:metal ion binding"/>
    <property type="evidence" value="ECO:0007669"/>
    <property type="project" value="UniProtKB-KW"/>
</dbReference>
<name>F0WAU2_9STRA</name>
<evidence type="ECO:0000256" key="4">
    <source>
        <dbReference type="SAM" id="MobiDB-lite"/>
    </source>
</evidence>
<keyword evidence="3" id="KW-0862">Zinc</keyword>
<evidence type="ECO:0000256" key="3">
    <source>
        <dbReference type="ARBA" id="ARBA00022833"/>
    </source>
</evidence>
<feature type="region of interest" description="Disordered" evidence="4">
    <location>
        <begin position="43"/>
        <end position="86"/>
    </location>
</feature>
<dbReference type="InterPro" id="IPR039058">
    <property type="entry name" value="Yippee_fam"/>
</dbReference>
<evidence type="ECO:0000259" key="5">
    <source>
        <dbReference type="PROSITE" id="PS51792"/>
    </source>
</evidence>
<accession>F0WAU2</accession>
<dbReference type="EMBL" id="FR824092">
    <property type="protein sequence ID" value="CCA18264.1"/>
    <property type="molecule type" value="Genomic_DNA"/>
</dbReference>
<comment type="similarity">
    <text evidence="1">Belongs to the yippee family.</text>
</comment>
<evidence type="ECO:0000256" key="1">
    <source>
        <dbReference type="ARBA" id="ARBA00005613"/>
    </source>
</evidence>
<proteinExistence type="inferred from homology"/>
<evidence type="ECO:0000256" key="2">
    <source>
        <dbReference type="ARBA" id="ARBA00022723"/>
    </source>
</evidence>
<dbReference type="InterPro" id="IPR034751">
    <property type="entry name" value="Yippee"/>
</dbReference>
<reference evidence="6" key="2">
    <citation type="submission" date="2011-02" db="EMBL/GenBank/DDBJ databases">
        <authorList>
            <person name="MacLean D."/>
        </authorList>
    </citation>
    <scope>NUCLEOTIDE SEQUENCE</scope>
</reference>